<reference evidence="2" key="1">
    <citation type="submission" date="2021-03" db="EMBL/GenBank/DDBJ databases">
        <title>Draft genome sequence of rust myrtle Austropuccinia psidii MF-1, a brazilian biotype.</title>
        <authorList>
            <person name="Quecine M.C."/>
            <person name="Pachon D.M.R."/>
            <person name="Bonatelli M.L."/>
            <person name="Correr F.H."/>
            <person name="Franceschini L.M."/>
            <person name="Leite T.F."/>
            <person name="Margarido G.R.A."/>
            <person name="Almeida C.A."/>
            <person name="Ferrarezi J.A."/>
            <person name="Labate C.A."/>
        </authorList>
    </citation>
    <scope>NUCLEOTIDE SEQUENCE</scope>
    <source>
        <strain evidence="2">MF-1</strain>
    </source>
</reference>
<accession>A0A9Q3BAE1</accession>
<comment type="caution">
    <text evidence="2">The sequence shown here is derived from an EMBL/GenBank/DDBJ whole genome shotgun (WGS) entry which is preliminary data.</text>
</comment>
<dbReference type="EMBL" id="AVOT02000170">
    <property type="protein sequence ID" value="MBW0461507.1"/>
    <property type="molecule type" value="Genomic_DNA"/>
</dbReference>
<gene>
    <name evidence="2" type="ORF">O181_001222</name>
</gene>
<protein>
    <submittedName>
        <fullName evidence="2">Uncharacterized protein</fullName>
    </submittedName>
</protein>
<proteinExistence type="predicted"/>
<organism evidence="2 3">
    <name type="scientific">Austropuccinia psidii MF-1</name>
    <dbReference type="NCBI Taxonomy" id="1389203"/>
    <lineage>
        <taxon>Eukaryota</taxon>
        <taxon>Fungi</taxon>
        <taxon>Dikarya</taxon>
        <taxon>Basidiomycota</taxon>
        <taxon>Pucciniomycotina</taxon>
        <taxon>Pucciniomycetes</taxon>
        <taxon>Pucciniales</taxon>
        <taxon>Sphaerophragmiaceae</taxon>
        <taxon>Austropuccinia</taxon>
    </lineage>
</organism>
<evidence type="ECO:0000313" key="2">
    <source>
        <dbReference type="EMBL" id="MBW0461507.1"/>
    </source>
</evidence>
<evidence type="ECO:0000313" key="3">
    <source>
        <dbReference type="Proteomes" id="UP000765509"/>
    </source>
</evidence>
<feature type="region of interest" description="Disordered" evidence="1">
    <location>
        <begin position="125"/>
        <end position="149"/>
    </location>
</feature>
<dbReference type="Proteomes" id="UP000765509">
    <property type="component" value="Unassembled WGS sequence"/>
</dbReference>
<dbReference type="AlphaFoldDB" id="A0A9Q3BAE1"/>
<name>A0A9Q3BAE1_9BASI</name>
<feature type="compositionally biased region" description="Low complexity" evidence="1">
    <location>
        <begin position="129"/>
        <end position="141"/>
    </location>
</feature>
<evidence type="ECO:0000256" key="1">
    <source>
        <dbReference type="SAM" id="MobiDB-lite"/>
    </source>
</evidence>
<keyword evidence="3" id="KW-1185">Reference proteome</keyword>
<dbReference type="OrthoDB" id="2506366at2759"/>
<sequence>MDYSIPVGTTRTKKKDQKIDIDHFQNSIKEISKIKKSENQRNNKEEINMNSELLSKIPHNPMEYKEETMKGHKYFSDAEIIHKKDLSIQQELIELLKKEGKRKESSFTAENSPMEEPKTIQRIFRQQKSPSPSSRPMAASATFTSKQPNTLTKRVNINTQDSNPLQKEIPGNSTPIVKIRPKDYSLWFDGKEVERSITRAANIAKFEEIKKENILLE</sequence>